<dbReference type="InterPro" id="IPR000412">
    <property type="entry name" value="ABC_2_transport"/>
</dbReference>
<protein>
    <recommendedName>
        <fullName evidence="5">Transport permease protein</fullName>
    </recommendedName>
</protein>
<dbReference type="PANTHER" id="PTHR43229:SF2">
    <property type="entry name" value="NODULATION PROTEIN J"/>
    <property type="match status" value="1"/>
</dbReference>
<reference evidence="7 8" key="1">
    <citation type="journal article" date="2022" name="Int. J. Syst. Evol. Microbiol.">
        <title>Prevotella herbatica sp. nov., a plant polysaccharide-decomposing anaerobic bacterium isolated from a methanogenic reactor.</title>
        <authorList>
            <person name="Uek A."/>
            <person name="Tonouchi A."/>
            <person name="Kaku N."/>
            <person name="Ueki K."/>
        </authorList>
    </citation>
    <scope>NUCLEOTIDE SEQUENCE [LARGE SCALE GENOMIC DNA]</scope>
    <source>
        <strain evidence="7 8">WR041</strain>
    </source>
</reference>
<evidence type="ECO:0000256" key="4">
    <source>
        <dbReference type="ARBA" id="ARBA00023136"/>
    </source>
</evidence>
<dbReference type="Proteomes" id="UP001319045">
    <property type="component" value="Chromosome"/>
</dbReference>
<dbReference type="Pfam" id="PF01061">
    <property type="entry name" value="ABC2_membrane"/>
    <property type="match status" value="1"/>
</dbReference>
<keyword evidence="3 5" id="KW-1133">Transmembrane helix</keyword>
<evidence type="ECO:0000313" key="7">
    <source>
        <dbReference type="EMBL" id="BCS84851.1"/>
    </source>
</evidence>
<comment type="subcellular location">
    <subcellularLocation>
        <location evidence="5">Cell membrane</location>
        <topology evidence="5">Multi-pass membrane protein</topology>
    </subcellularLocation>
    <subcellularLocation>
        <location evidence="1">Membrane</location>
        <topology evidence="1">Multi-pass membrane protein</topology>
    </subcellularLocation>
</comment>
<proteinExistence type="inferred from homology"/>
<keyword evidence="2 5" id="KW-0812">Transmembrane</keyword>
<dbReference type="PROSITE" id="PS51012">
    <property type="entry name" value="ABC_TM2"/>
    <property type="match status" value="1"/>
</dbReference>
<evidence type="ECO:0000259" key="6">
    <source>
        <dbReference type="PROSITE" id="PS51012"/>
    </source>
</evidence>
<dbReference type="PRINTS" id="PR00164">
    <property type="entry name" value="ABC2TRNSPORT"/>
</dbReference>
<accession>A0ABN6EI78</accession>
<keyword evidence="4 5" id="KW-0472">Membrane</keyword>
<dbReference type="InterPro" id="IPR047817">
    <property type="entry name" value="ABC2_TM_bact-type"/>
</dbReference>
<feature type="transmembrane region" description="Helical" evidence="5">
    <location>
        <begin position="235"/>
        <end position="256"/>
    </location>
</feature>
<organism evidence="7 8">
    <name type="scientific">Prevotella herbatica</name>
    <dbReference type="NCBI Taxonomy" id="2801997"/>
    <lineage>
        <taxon>Bacteria</taxon>
        <taxon>Pseudomonadati</taxon>
        <taxon>Bacteroidota</taxon>
        <taxon>Bacteroidia</taxon>
        <taxon>Bacteroidales</taxon>
        <taxon>Prevotellaceae</taxon>
        <taxon>Prevotella</taxon>
    </lineage>
</organism>
<keyword evidence="8" id="KW-1185">Reference proteome</keyword>
<feature type="domain" description="ABC transmembrane type-2" evidence="6">
    <location>
        <begin position="20"/>
        <end position="262"/>
    </location>
</feature>
<sequence>MRAILAILNRNLLKLVRDRMRLFMNLFMSVIMLFVFSFVMKSTAVGIANPMNYLIAGIIIMTVFQIALNNSMNILDDISSGFMKEILVAPISRWQIAIGHMLSSTVISVIQGLIIVIIGLFMGLDLDAVHGLDMVLIMILAGLTFSALGLYLATITRESSNFQLLVTIISFPLTFLSGAYIPTFALPKFMLPIVLLNPLTYTTALFREVTLKMDHLSVAEQVKNGIAFQVGSFTIMPWMSFVIIMIICIIFLMLSVKQFSKADFSRIKIFKHGH</sequence>
<evidence type="ECO:0000256" key="3">
    <source>
        <dbReference type="ARBA" id="ARBA00022989"/>
    </source>
</evidence>
<evidence type="ECO:0000256" key="5">
    <source>
        <dbReference type="RuleBase" id="RU361157"/>
    </source>
</evidence>
<keyword evidence="5" id="KW-1003">Cell membrane</keyword>
<dbReference type="PIRSF" id="PIRSF006648">
    <property type="entry name" value="DrrB"/>
    <property type="match status" value="1"/>
</dbReference>
<dbReference type="PANTHER" id="PTHR43229">
    <property type="entry name" value="NODULATION PROTEIN J"/>
    <property type="match status" value="1"/>
</dbReference>
<name>A0ABN6EI78_9BACT</name>
<dbReference type="EMBL" id="AP024484">
    <property type="protein sequence ID" value="BCS84851.1"/>
    <property type="molecule type" value="Genomic_DNA"/>
</dbReference>
<feature type="transmembrane region" description="Helical" evidence="5">
    <location>
        <begin position="134"/>
        <end position="152"/>
    </location>
</feature>
<comment type="similarity">
    <text evidence="5">Belongs to the ABC-2 integral membrane protein family.</text>
</comment>
<evidence type="ECO:0000256" key="2">
    <source>
        <dbReference type="ARBA" id="ARBA00022692"/>
    </source>
</evidence>
<dbReference type="InterPro" id="IPR013525">
    <property type="entry name" value="ABC2_TM"/>
</dbReference>
<evidence type="ECO:0000256" key="1">
    <source>
        <dbReference type="ARBA" id="ARBA00004141"/>
    </source>
</evidence>
<feature type="transmembrane region" description="Helical" evidence="5">
    <location>
        <begin position="96"/>
        <end position="122"/>
    </location>
</feature>
<feature type="transmembrane region" description="Helical" evidence="5">
    <location>
        <begin position="21"/>
        <end position="40"/>
    </location>
</feature>
<feature type="transmembrane region" description="Helical" evidence="5">
    <location>
        <begin position="164"/>
        <end position="186"/>
    </location>
</feature>
<evidence type="ECO:0000313" key="8">
    <source>
        <dbReference type="Proteomes" id="UP001319045"/>
    </source>
</evidence>
<gene>
    <name evidence="7" type="ORF">prwr041_07440</name>
</gene>
<dbReference type="InterPro" id="IPR051784">
    <property type="entry name" value="Nod_factor_ABC_transporter"/>
</dbReference>
<keyword evidence="5" id="KW-0813">Transport</keyword>
<feature type="transmembrane region" description="Helical" evidence="5">
    <location>
        <begin position="52"/>
        <end position="75"/>
    </location>
</feature>